<organism evidence="2 3">
    <name type="scientific">Parasphingopyxis marina</name>
    <dbReference type="NCBI Taxonomy" id="2761622"/>
    <lineage>
        <taxon>Bacteria</taxon>
        <taxon>Pseudomonadati</taxon>
        <taxon>Pseudomonadota</taxon>
        <taxon>Alphaproteobacteria</taxon>
        <taxon>Sphingomonadales</taxon>
        <taxon>Sphingomonadaceae</taxon>
        <taxon>Parasphingopyxis</taxon>
    </lineage>
</organism>
<dbReference type="Proteomes" id="UP000564378">
    <property type="component" value="Unassembled WGS sequence"/>
</dbReference>
<comment type="caution">
    <text evidence="2">The sequence shown here is derived from an EMBL/GenBank/DDBJ whole genome shotgun (WGS) entry which is preliminary data.</text>
</comment>
<feature type="chain" id="PRO_5032963234" description="C-type lysozyme inhibitor domain-containing protein" evidence="1">
    <location>
        <begin position="21"/>
        <end position="143"/>
    </location>
</feature>
<proteinExistence type="predicted"/>
<protein>
    <recommendedName>
        <fullName evidence="4">C-type lysozyme inhibitor domain-containing protein</fullName>
    </recommendedName>
</protein>
<name>A0A842HZL8_9SPHN</name>
<sequence>MHISKTPLAAASLAALLTLAACGESQEPEVVGGMADPNADEIAALDPAELPPMRVRETSFRCADNSLVHVSFYTNDTQVGVRLDETGPETLLPNEATAEDGEEAAEAPAVPSYAGEGYRVVGASDAPSIQFARPGGSLQRCNA</sequence>
<evidence type="ECO:0000313" key="3">
    <source>
        <dbReference type="Proteomes" id="UP000564378"/>
    </source>
</evidence>
<gene>
    <name evidence="2" type="ORF">H6P80_04845</name>
</gene>
<keyword evidence="1" id="KW-0732">Signal</keyword>
<dbReference type="PROSITE" id="PS51257">
    <property type="entry name" value="PROKAR_LIPOPROTEIN"/>
    <property type="match status" value="1"/>
</dbReference>
<evidence type="ECO:0008006" key="4">
    <source>
        <dbReference type="Google" id="ProtNLM"/>
    </source>
</evidence>
<evidence type="ECO:0000313" key="2">
    <source>
        <dbReference type="EMBL" id="MBC2776944.1"/>
    </source>
</evidence>
<evidence type="ECO:0000256" key="1">
    <source>
        <dbReference type="SAM" id="SignalP"/>
    </source>
</evidence>
<dbReference type="AlphaFoldDB" id="A0A842HZL8"/>
<feature type="signal peptide" evidence="1">
    <location>
        <begin position="1"/>
        <end position="20"/>
    </location>
</feature>
<accession>A0A842HZL8</accession>
<dbReference type="RefSeq" id="WP_185800192.1">
    <property type="nucleotide sequence ID" value="NZ_JACJVJ010000001.1"/>
</dbReference>
<dbReference type="EMBL" id="JACJVJ010000001">
    <property type="protein sequence ID" value="MBC2776944.1"/>
    <property type="molecule type" value="Genomic_DNA"/>
</dbReference>
<reference evidence="2 3" key="1">
    <citation type="submission" date="2020-08" db="EMBL/GenBank/DDBJ databases">
        <title>Draft genome sequence of Parasphingopyxis sp. GrpM-11.</title>
        <authorList>
            <person name="Oh J."/>
            <person name="Roh D.-H."/>
        </authorList>
    </citation>
    <scope>NUCLEOTIDE SEQUENCE [LARGE SCALE GENOMIC DNA]</scope>
    <source>
        <strain evidence="2 3">GrpM-11</strain>
    </source>
</reference>
<keyword evidence="3" id="KW-1185">Reference proteome</keyword>